<evidence type="ECO:0000259" key="1">
    <source>
        <dbReference type="Pfam" id="PF13474"/>
    </source>
</evidence>
<dbReference type="Pfam" id="PF13474">
    <property type="entry name" value="SnoaL_3"/>
    <property type="match status" value="1"/>
</dbReference>
<dbReference type="EMBL" id="JACVXA010000045">
    <property type="protein sequence ID" value="MBE3639354.1"/>
    <property type="molecule type" value="Genomic_DNA"/>
</dbReference>
<name>A0A8J6Z7E8_9RHOB</name>
<protein>
    <submittedName>
        <fullName evidence="2">Nuclear transport factor 2 family protein</fullName>
    </submittedName>
</protein>
<reference evidence="2" key="1">
    <citation type="submission" date="2020-09" db="EMBL/GenBank/DDBJ databases">
        <title>A novel bacterium of genus Mangrovicoccus, isolated from South China Sea.</title>
        <authorList>
            <person name="Huang H."/>
            <person name="Mo K."/>
            <person name="Hu Y."/>
        </authorList>
    </citation>
    <scope>NUCLEOTIDE SEQUENCE</scope>
    <source>
        <strain evidence="2">HB182678</strain>
    </source>
</reference>
<dbReference type="AlphaFoldDB" id="A0A8J6Z7E8"/>
<dbReference type="RefSeq" id="WP_193183957.1">
    <property type="nucleotide sequence ID" value="NZ_JACVXA010000045.1"/>
</dbReference>
<sequence>METGAAAEAVTIEMVRTFLDRMSAAVTEADFDSFAEMFELPFSVHTRLHHYQRRDRTELRVTFDVWRRTIEVNMATAVVLRPRRIEAFGSDVLMVEYDSDLLRGAQKMLPTFASLALLRRRAARWRMEQVMTGTQNAEDSLFLRVDPVNPVPQTETYILGKRPGKD</sequence>
<organism evidence="2 3">
    <name type="scientific">Mangrovicoccus algicola</name>
    <dbReference type="NCBI Taxonomy" id="2771008"/>
    <lineage>
        <taxon>Bacteria</taxon>
        <taxon>Pseudomonadati</taxon>
        <taxon>Pseudomonadota</taxon>
        <taxon>Alphaproteobacteria</taxon>
        <taxon>Rhodobacterales</taxon>
        <taxon>Paracoccaceae</taxon>
        <taxon>Mangrovicoccus</taxon>
    </lineage>
</organism>
<accession>A0A8J6Z7E8</accession>
<keyword evidence="3" id="KW-1185">Reference proteome</keyword>
<comment type="caution">
    <text evidence="2">The sequence shown here is derived from an EMBL/GenBank/DDBJ whole genome shotgun (WGS) entry which is preliminary data.</text>
</comment>
<evidence type="ECO:0000313" key="3">
    <source>
        <dbReference type="Proteomes" id="UP000609121"/>
    </source>
</evidence>
<dbReference type="Proteomes" id="UP000609121">
    <property type="component" value="Unassembled WGS sequence"/>
</dbReference>
<dbReference type="InterPro" id="IPR037401">
    <property type="entry name" value="SnoaL-like"/>
</dbReference>
<evidence type="ECO:0000313" key="2">
    <source>
        <dbReference type="EMBL" id="MBE3639354.1"/>
    </source>
</evidence>
<proteinExistence type="predicted"/>
<feature type="domain" description="SnoaL-like" evidence="1">
    <location>
        <begin position="15"/>
        <end position="129"/>
    </location>
</feature>
<dbReference type="Gene3D" id="3.10.450.50">
    <property type="match status" value="1"/>
</dbReference>
<gene>
    <name evidence="2" type="ORF">ICN82_14230</name>
</gene>